<proteinExistence type="predicted"/>
<evidence type="ECO:0000256" key="1">
    <source>
        <dbReference type="SAM" id="MobiDB-lite"/>
    </source>
</evidence>
<accession>A0A319CCU1</accession>
<dbReference type="RefSeq" id="XP_025493655.1">
    <property type="nucleotide sequence ID" value="XM_025639872.1"/>
</dbReference>
<feature type="region of interest" description="Disordered" evidence="1">
    <location>
        <begin position="18"/>
        <end position="51"/>
    </location>
</feature>
<evidence type="ECO:0000313" key="3">
    <source>
        <dbReference type="Proteomes" id="UP000248340"/>
    </source>
</evidence>
<dbReference type="EMBL" id="KZ821689">
    <property type="protein sequence ID" value="PYH83455.1"/>
    <property type="molecule type" value="Genomic_DNA"/>
</dbReference>
<evidence type="ECO:0000313" key="2">
    <source>
        <dbReference type="EMBL" id="PYH83455.1"/>
    </source>
</evidence>
<feature type="compositionally biased region" description="Pro residues" evidence="1">
    <location>
        <begin position="25"/>
        <end position="37"/>
    </location>
</feature>
<protein>
    <submittedName>
        <fullName evidence="2">Uncharacterized protein</fullName>
    </submittedName>
</protein>
<dbReference type="GeneID" id="37142614"/>
<reference evidence="2 3" key="1">
    <citation type="submission" date="2016-12" db="EMBL/GenBank/DDBJ databases">
        <title>The genomes of Aspergillus section Nigri reveals drivers in fungal speciation.</title>
        <authorList>
            <consortium name="DOE Joint Genome Institute"/>
            <person name="Vesth T.C."/>
            <person name="Nybo J."/>
            <person name="Theobald S."/>
            <person name="Brandl J."/>
            <person name="Frisvad J.C."/>
            <person name="Nielsen K.F."/>
            <person name="Lyhne E.K."/>
            <person name="Kogle M.E."/>
            <person name="Kuo A."/>
            <person name="Riley R."/>
            <person name="Clum A."/>
            <person name="Nolan M."/>
            <person name="Lipzen A."/>
            <person name="Salamov A."/>
            <person name="Henrissat B."/>
            <person name="Wiebenga A."/>
            <person name="De Vries R.P."/>
            <person name="Grigoriev I.V."/>
            <person name="Mortensen U.H."/>
            <person name="Andersen M.R."/>
            <person name="Baker S.E."/>
        </authorList>
    </citation>
    <scope>NUCLEOTIDE SEQUENCE [LARGE SCALE GENOMIC DNA]</scope>
    <source>
        <strain evidence="2 3">CBS 121591</strain>
    </source>
</reference>
<organism evidence="2 3">
    <name type="scientific">Aspergillus uvarum CBS 121591</name>
    <dbReference type="NCBI Taxonomy" id="1448315"/>
    <lineage>
        <taxon>Eukaryota</taxon>
        <taxon>Fungi</taxon>
        <taxon>Dikarya</taxon>
        <taxon>Ascomycota</taxon>
        <taxon>Pezizomycotina</taxon>
        <taxon>Eurotiomycetes</taxon>
        <taxon>Eurotiomycetidae</taxon>
        <taxon>Eurotiales</taxon>
        <taxon>Aspergillaceae</taxon>
        <taxon>Aspergillus</taxon>
        <taxon>Aspergillus subgen. Circumdati</taxon>
    </lineage>
</organism>
<dbReference type="Proteomes" id="UP000248340">
    <property type="component" value="Unassembled WGS sequence"/>
</dbReference>
<gene>
    <name evidence="2" type="ORF">BO82DRAFT_41338</name>
</gene>
<sequence length="91" mass="9872">MPLTTFYPLLLTVSPRVNSPSLLLTPPPPPPPPPPRRCPSSPATNNCPSATSSTCVFPMATPRIGHVEEKGRKNDVNCTVIQRVPECRLID</sequence>
<keyword evidence="3" id="KW-1185">Reference proteome</keyword>
<dbReference type="AlphaFoldDB" id="A0A319CCU1"/>
<name>A0A319CCU1_9EURO</name>
<dbReference type="VEuPathDB" id="FungiDB:BO82DRAFT_41338"/>